<accession>A0A8J7A8W3</accession>
<keyword evidence="2" id="KW-1185">Reference proteome</keyword>
<comment type="caution">
    <text evidence="1">The sequence shown here is derived from an EMBL/GenBank/DDBJ whole genome shotgun (WGS) entry which is preliminary data.</text>
</comment>
<proteinExistence type="predicted"/>
<dbReference type="RefSeq" id="WP_193910316.1">
    <property type="nucleotide sequence ID" value="NZ_JADEXG010000055.1"/>
</dbReference>
<reference evidence="1" key="1">
    <citation type="submission" date="2020-10" db="EMBL/GenBank/DDBJ databases">
        <authorList>
            <person name="Castelo-Branco R."/>
            <person name="Eusebio N."/>
            <person name="Adriana R."/>
            <person name="Vieira A."/>
            <person name="Brugerolle De Fraissinette N."/>
            <person name="Rezende De Castro R."/>
            <person name="Schneider M.P."/>
            <person name="Vasconcelos V."/>
            <person name="Leao P.N."/>
        </authorList>
    </citation>
    <scope>NUCLEOTIDE SEQUENCE</scope>
    <source>
        <strain evidence="1">LEGE 07310</strain>
    </source>
</reference>
<evidence type="ECO:0000313" key="1">
    <source>
        <dbReference type="EMBL" id="MBE9079397.1"/>
    </source>
</evidence>
<dbReference type="AlphaFoldDB" id="A0A8J7A8W3"/>
<name>A0A8J7A8W3_9CYAN</name>
<protein>
    <submittedName>
        <fullName evidence="1">Uncharacterized protein</fullName>
    </submittedName>
</protein>
<dbReference type="EMBL" id="JADEXG010000055">
    <property type="protein sequence ID" value="MBE9079397.1"/>
    <property type="molecule type" value="Genomic_DNA"/>
</dbReference>
<gene>
    <name evidence="1" type="ORF">IQ241_19200</name>
</gene>
<organism evidence="1 2">
    <name type="scientific">Vasconcelosia minhoensis LEGE 07310</name>
    <dbReference type="NCBI Taxonomy" id="915328"/>
    <lineage>
        <taxon>Bacteria</taxon>
        <taxon>Bacillati</taxon>
        <taxon>Cyanobacteriota</taxon>
        <taxon>Cyanophyceae</taxon>
        <taxon>Nodosilineales</taxon>
        <taxon>Cymatolegaceae</taxon>
        <taxon>Vasconcelosia</taxon>
        <taxon>Vasconcelosia minhoensis</taxon>
    </lineage>
</organism>
<dbReference type="Proteomes" id="UP000636505">
    <property type="component" value="Unassembled WGS sequence"/>
</dbReference>
<sequence>MHPDDNKIFAPYVKGLQDMFSLDVFPEDDPIWSNHPDTIRFMNSARDLLRELMKSMPS</sequence>
<evidence type="ECO:0000313" key="2">
    <source>
        <dbReference type="Proteomes" id="UP000636505"/>
    </source>
</evidence>